<dbReference type="EMBL" id="SSTE01021131">
    <property type="protein sequence ID" value="KAA0032864.1"/>
    <property type="molecule type" value="Genomic_DNA"/>
</dbReference>
<dbReference type="Proteomes" id="UP000321393">
    <property type="component" value="Unassembled WGS sequence"/>
</dbReference>
<evidence type="ECO:0000313" key="1">
    <source>
        <dbReference type="EMBL" id="KAA0032864.1"/>
    </source>
</evidence>
<reference evidence="1 2" key="1">
    <citation type="submission" date="2019-08" db="EMBL/GenBank/DDBJ databases">
        <title>Draft genome sequences of two oriental melons (Cucumis melo L. var makuwa).</title>
        <authorList>
            <person name="Kwon S.-Y."/>
        </authorList>
    </citation>
    <scope>NUCLEOTIDE SEQUENCE [LARGE SCALE GENOMIC DNA]</scope>
    <source>
        <strain evidence="2">cv. SW 3</strain>
        <tissue evidence="1">Leaf</tissue>
    </source>
</reference>
<evidence type="ECO:0000313" key="2">
    <source>
        <dbReference type="Proteomes" id="UP000321393"/>
    </source>
</evidence>
<dbReference type="AlphaFoldDB" id="A0A5A7SNT7"/>
<dbReference type="Gene3D" id="2.40.70.10">
    <property type="entry name" value="Acid Proteases"/>
    <property type="match status" value="1"/>
</dbReference>
<comment type="caution">
    <text evidence="1">The sequence shown here is derived from an EMBL/GenBank/DDBJ whole genome shotgun (WGS) entry which is preliminary data.</text>
</comment>
<gene>
    <name evidence="1" type="ORF">E6C27_scaffold81G00270</name>
</gene>
<dbReference type="Pfam" id="PF08284">
    <property type="entry name" value="RVP_2"/>
    <property type="match status" value="1"/>
</dbReference>
<proteinExistence type="predicted"/>
<dbReference type="InterPro" id="IPR021109">
    <property type="entry name" value="Peptidase_aspartic_dom_sf"/>
</dbReference>
<sequence>MDEEMKLVELTSLEVPGKIEVALLSILGFSAKGVMKLRGWVKGQHLIVLINSIATHNFIHQQLVDELNLPNIEESKFGVTIGDETMREGSGICRRVEVVLVDIIIVANFLAIELGNMDVILGMQWLLMMGSWGYIGRS</sequence>
<accession>A0A5A7SNT7</accession>
<organism evidence="1 2">
    <name type="scientific">Cucumis melo var. makuwa</name>
    <name type="common">Oriental melon</name>
    <dbReference type="NCBI Taxonomy" id="1194695"/>
    <lineage>
        <taxon>Eukaryota</taxon>
        <taxon>Viridiplantae</taxon>
        <taxon>Streptophyta</taxon>
        <taxon>Embryophyta</taxon>
        <taxon>Tracheophyta</taxon>
        <taxon>Spermatophyta</taxon>
        <taxon>Magnoliopsida</taxon>
        <taxon>eudicotyledons</taxon>
        <taxon>Gunneridae</taxon>
        <taxon>Pentapetalae</taxon>
        <taxon>rosids</taxon>
        <taxon>fabids</taxon>
        <taxon>Cucurbitales</taxon>
        <taxon>Cucurbitaceae</taxon>
        <taxon>Benincaseae</taxon>
        <taxon>Cucumis</taxon>
    </lineage>
</organism>
<name>A0A5A7SNT7_CUCMM</name>
<dbReference type="CDD" id="cd00303">
    <property type="entry name" value="retropepsin_like"/>
    <property type="match status" value="1"/>
</dbReference>
<dbReference type="OrthoDB" id="1934862at2759"/>
<protein>
    <submittedName>
        <fullName evidence="1">Ty3/gypsy retrotransposon protein</fullName>
    </submittedName>
</protein>